<gene>
    <name evidence="1" type="ORF">CGOC_LOCUS7154</name>
</gene>
<proteinExistence type="predicted"/>
<protein>
    <submittedName>
        <fullName evidence="1">Uncharacterized protein</fullName>
    </submittedName>
</protein>
<dbReference type="AlphaFoldDB" id="A0A3P6U9Y7"/>
<dbReference type="OrthoDB" id="422220at2759"/>
<accession>A0A3P6U9Y7</accession>
<organism evidence="1 2">
    <name type="scientific">Cylicostephanus goldi</name>
    <name type="common">Nematode worm</name>
    <dbReference type="NCBI Taxonomy" id="71465"/>
    <lineage>
        <taxon>Eukaryota</taxon>
        <taxon>Metazoa</taxon>
        <taxon>Ecdysozoa</taxon>
        <taxon>Nematoda</taxon>
        <taxon>Chromadorea</taxon>
        <taxon>Rhabditida</taxon>
        <taxon>Rhabditina</taxon>
        <taxon>Rhabditomorpha</taxon>
        <taxon>Strongyloidea</taxon>
        <taxon>Strongylidae</taxon>
        <taxon>Cylicostephanus</taxon>
    </lineage>
</organism>
<name>A0A3P6U9Y7_CYLGO</name>
<keyword evidence="2" id="KW-1185">Reference proteome</keyword>
<sequence>MRALSASHLSQFELNSLAKQLWHLAPNSMRLTGLMTRQLENLSTSVLPWCSGETNCQGWTQAVETAIKVMENALPPPETLDPVVFNEQKANYRSLAYSAVSKPLSVLAEWRKRVSG</sequence>
<reference evidence="1 2" key="1">
    <citation type="submission" date="2018-11" db="EMBL/GenBank/DDBJ databases">
        <authorList>
            <consortium name="Pathogen Informatics"/>
        </authorList>
    </citation>
    <scope>NUCLEOTIDE SEQUENCE [LARGE SCALE GENOMIC DNA]</scope>
</reference>
<dbReference type="Proteomes" id="UP000271889">
    <property type="component" value="Unassembled WGS sequence"/>
</dbReference>
<evidence type="ECO:0000313" key="1">
    <source>
        <dbReference type="EMBL" id="VDK75708.1"/>
    </source>
</evidence>
<dbReference type="EMBL" id="UYRV01024514">
    <property type="protein sequence ID" value="VDK75708.1"/>
    <property type="molecule type" value="Genomic_DNA"/>
</dbReference>
<evidence type="ECO:0000313" key="2">
    <source>
        <dbReference type="Proteomes" id="UP000271889"/>
    </source>
</evidence>